<dbReference type="PANTHER" id="PTHR36837">
    <property type="entry name" value="POLY(3-HYDROXYALKANOATE) POLYMERASE SUBUNIT PHAC"/>
    <property type="match status" value="1"/>
</dbReference>
<dbReference type="InterPro" id="IPR051321">
    <property type="entry name" value="PHA/PHB_synthase"/>
</dbReference>
<reference evidence="5" key="1">
    <citation type="submission" date="2015-10" db="EMBL/GenBank/DDBJ databases">
        <title>Biosynthesis of SCL-MCL polyhydroxyalkanoates by metagenomic clones in Pseudomonas putida.</title>
        <authorList>
            <person name="Cheng J."/>
            <person name="Charles T.C."/>
        </authorList>
    </citation>
    <scope>NUCLEOTIDE SEQUENCE</scope>
</reference>
<evidence type="ECO:0000256" key="2">
    <source>
        <dbReference type="ARBA" id="ARBA00023315"/>
    </source>
</evidence>
<feature type="region of interest" description="Disordered" evidence="3">
    <location>
        <begin position="524"/>
        <end position="552"/>
    </location>
</feature>
<protein>
    <submittedName>
        <fullName evidence="5">Polyhydroxyalkanoate synthase, class II</fullName>
    </submittedName>
</protein>
<evidence type="ECO:0000256" key="3">
    <source>
        <dbReference type="SAM" id="MobiDB-lite"/>
    </source>
</evidence>
<dbReference type="AlphaFoldDB" id="A0A0U3TRK7"/>
<dbReference type="SUPFAM" id="SSF53474">
    <property type="entry name" value="alpha/beta-Hydrolases"/>
    <property type="match status" value="1"/>
</dbReference>
<name>A0A0U3TRK7_9BACT</name>
<dbReference type="PANTHER" id="PTHR36837:SF5">
    <property type="entry name" value="POLY-3-HYDROXYBUTYRATE SYNTHASE"/>
    <property type="match status" value="1"/>
</dbReference>
<keyword evidence="2" id="KW-0012">Acyltransferase</keyword>
<keyword evidence="1" id="KW-0808">Transferase</keyword>
<evidence type="ECO:0000313" key="5">
    <source>
        <dbReference type="EMBL" id="ALV86417.1"/>
    </source>
</evidence>
<feature type="domain" description="Poly-beta-hydroxybutyrate polymerase N-terminal" evidence="4">
    <location>
        <begin position="66"/>
        <end position="234"/>
    </location>
</feature>
<organism evidence="5">
    <name type="scientific">uncultured bacterium 16</name>
    <dbReference type="NCBI Taxonomy" id="1748268"/>
    <lineage>
        <taxon>Bacteria</taxon>
        <taxon>environmental samples</taxon>
    </lineage>
</organism>
<dbReference type="Pfam" id="PF07167">
    <property type="entry name" value="PhaC_N"/>
    <property type="match status" value="1"/>
</dbReference>
<evidence type="ECO:0000259" key="4">
    <source>
        <dbReference type="Pfam" id="PF07167"/>
    </source>
</evidence>
<gene>
    <name evidence="5" type="primary">phaCII</name>
</gene>
<dbReference type="GO" id="GO:0042619">
    <property type="term" value="P:poly-hydroxybutyrate biosynthetic process"/>
    <property type="evidence" value="ECO:0007669"/>
    <property type="project" value="InterPro"/>
</dbReference>
<accession>A0A0U3TRK7</accession>
<sequence>MAKTKGSRRARIPSPPSRSEMLRLALVILGRLRGNPGLPIRHIAGFAKEFLNILRGKSDVTPAAGDKRFADAAWSGNRLSGALVQVYIAASQEAYALVKELELEGRDASAARFLSTMLVEALAPSNNPLTNPVVLKRVRETRGKSLLRGFQHFLSDRLDNAGMISMVDRTAFEVGRNVAATPGDVVFRNEVLELLQYKPQSAEVYEIPLMVVPPQINKYYVLDLSPGNSFVNYAVKQGFQVFMVSWRNPGPELAHLSLDHYLRGLEEAHNAVMEITGAKKVSFKGLCAGGLTSAIALGRYADQGKLDTVNTLTLNVTLLDISGMEKTNMGYFLTPEGLETSMKRSKKEGVLYGHEMAKMFAWLRPNDLVWNYWVNNYLMGQKPAAFDVLYWNSDSTRLPAALHHDFCDMVAKNELGNGEVYQLPDAQVDLSRVDVESFIVAGRTDHITPWDACYKSVNLLGGKSQFVLVNSGHIQTLVCPPGKGKASYQTADVLPEDPHEWLEHSKATTGSWWEMWIKWASERHGPKKPAPKAPGSARFPSLGAAPGEYVRA</sequence>
<dbReference type="InterPro" id="IPR010941">
    <property type="entry name" value="PhaC_N"/>
</dbReference>
<evidence type="ECO:0000256" key="1">
    <source>
        <dbReference type="ARBA" id="ARBA00022679"/>
    </source>
</evidence>
<dbReference type="Gene3D" id="3.40.50.1820">
    <property type="entry name" value="alpha/beta hydrolase"/>
    <property type="match status" value="1"/>
</dbReference>
<dbReference type="InterPro" id="IPR029058">
    <property type="entry name" value="AB_hydrolase_fold"/>
</dbReference>
<dbReference type="GO" id="GO:0016746">
    <property type="term" value="F:acyltransferase activity"/>
    <property type="evidence" value="ECO:0007669"/>
    <property type="project" value="UniProtKB-KW"/>
</dbReference>
<proteinExistence type="predicted"/>
<dbReference type="EMBL" id="KT944263">
    <property type="protein sequence ID" value="ALV86417.1"/>
    <property type="molecule type" value="Genomic_DNA"/>
</dbReference>